<evidence type="ECO:0000313" key="6">
    <source>
        <dbReference type="Proteomes" id="UP000054826"/>
    </source>
</evidence>
<evidence type="ECO:0000313" key="4">
    <source>
        <dbReference type="EMBL" id="KRZ40160.1"/>
    </source>
</evidence>
<evidence type="ECO:0000313" key="2">
    <source>
        <dbReference type="EMBL" id="KRZ00180.1"/>
    </source>
</evidence>
<evidence type="ECO:0000313" key="3">
    <source>
        <dbReference type="EMBL" id="KRZ40134.1"/>
    </source>
</evidence>
<dbReference type="Proteomes" id="UP000054805">
    <property type="component" value="Unassembled WGS sequence"/>
</dbReference>
<gene>
    <name evidence="2" type="ORF">T4B_4362</name>
    <name evidence="4" type="ORF">T4C_11242</name>
    <name evidence="3" type="ORF">T4C_11619</name>
</gene>
<dbReference type="EMBL" id="JYDS01000906">
    <property type="protein sequence ID" value="KRZ00180.1"/>
    <property type="molecule type" value="Genomic_DNA"/>
</dbReference>
<accession>A0A0V1GQL3</accession>
<sequence length="98" mass="11237">MRRQKKLQGVQLRIQPLSQSLKQYLDDGSDCCDISLLERRSSTFIIRVDTPVPHYCFLPAFCEELSVSEKRATGRIAQRENATSSRRYTTAAGLRKMN</sequence>
<feature type="region of interest" description="Disordered" evidence="1">
    <location>
        <begin position="76"/>
        <end position="98"/>
    </location>
</feature>
<dbReference type="EMBL" id="JYDV01000029">
    <property type="protein sequence ID" value="KRZ40134.1"/>
    <property type="molecule type" value="Genomic_DNA"/>
</dbReference>
<comment type="caution">
    <text evidence="2">The sequence shown here is derived from an EMBL/GenBank/DDBJ whole genome shotgun (WGS) entry which is preliminary data.</text>
</comment>
<reference evidence="5 6" key="1">
    <citation type="submission" date="2015-01" db="EMBL/GenBank/DDBJ databases">
        <title>Evolution of Trichinella species and genotypes.</title>
        <authorList>
            <person name="Korhonen P.K."/>
            <person name="Edoardo P."/>
            <person name="Giuseppe L.R."/>
            <person name="Gasser R.B."/>
        </authorList>
    </citation>
    <scope>NUCLEOTIDE SEQUENCE [LARGE SCALE GENOMIC DNA]</scope>
    <source>
        <strain evidence="3">ISS176</strain>
        <strain evidence="2">ISS588</strain>
    </source>
</reference>
<dbReference type="Proteomes" id="UP000054826">
    <property type="component" value="Unassembled WGS sequence"/>
</dbReference>
<evidence type="ECO:0000256" key="1">
    <source>
        <dbReference type="SAM" id="MobiDB-lite"/>
    </source>
</evidence>
<keyword evidence="5" id="KW-1185">Reference proteome</keyword>
<evidence type="ECO:0000313" key="5">
    <source>
        <dbReference type="Proteomes" id="UP000054805"/>
    </source>
</evidence>
<name>A0A0V1GQL3_TRIPS</name>
<protein>
    <submittedName>
        <fullName evidence="2">Uncharacterized protein</fullName>
    </submittedName>
</protein>
<dbReference type="AlphaFoldDB" id="A0A0V1GQL3"/>
<dbReference type="EMBL" id="JYDV01000029">
    <property type="protein sequence ID" value="KRZ40160.1"/>
    <property type="molecule type" value="Genomic_DNA"/>
</dbReference>
<organism evidence="2 5">
    <name type="scientific">Trichinella pseudospiralis</name>
    <name type="common">Parasitic roundworm</name>
    <dbReference type="NCBI Taxonomy" id="6337"/>
    <lineage>
        <taxon>Eukaryota</taxon>
        <taxon>Metazoa</taxon>
        <taxon>Ecdysozoa</taxon>
        <taxon>Nematoda</taxon>
        <taxon>Enoplea</taxon>
        <taxon>Dorylaimia</taxon>
        <taxon>Trichinellida</taxon>
        <taxon>Trichinellidae</taxon>
        <taxon>Trichinella</taxon>
    </lineage>
</organism>
<proteinExistence type="predicted"/>